<feature type="domain" description="Intradiol ring-cleavage dioxygenases" evidence="4">
    <location>
        <begin position="42"/>
        <end position="70"/>
    </location>
</feature>
<dbReference type="STRING" id="479434.Sthe_0604"/>
<keyword evidence="6" id="KW-1185">Reference proteome</keyword>
<dbReference type="Pfam" id="PF00775">
    <property type="entry name" value="Dioxygenase_C"/>
    <property type="match status" value="1"/>
</dbReference>
<dbReference type="PANTHER" id="PTHR33711:SF9">
    <property type="entry name" value="PROTOCATECHUATE 3,4-DIOXYGENASE ALPHA CHAIN"/>
    <property type="match status" value="1"/>
</dbReference>
<accession>D1C1C4</accession>
<dbReference type="PANTHER" id="PTHR33711">
    <property type="entry name" value="DIOXYGENASE, PUTATIVE (AFU_ORTHOLOGUE AFUA_2G02910)-RELATED"/>
    <property type="match status" value="1"/>
</dbReference>
<sequence length="193" mass="21896">MGKAPVTPTQTVGPFFHPCLLRPDAVITTLVKPETEGTRIRIEGRVLDGDGLPVDDAMVEIWQANHYGRYRHPADQRPLPLDPTFIGFGRTGTDEEGRYWFETIKPGVVPFDDQQDQAPHILVMVFARGLLNHVVTRIYFEDEPANATDPILLRVPEERRGTLIARREEVDGNVVYRFDIRLQGEGETVFFDV</sequence>
<name>D1C1C4_SPHTD</name>
<keyword evidence="2 5" id="KW-0223">Dioxygenase</keyword>
<proteinExistence type="inferred from homology"/>
<dbReference type="InParanoid" id="D1C1C4"/>
<comment type="similarity">
    <text evidence="1">Belongs to the intradiol ring-cleavage dioxygenase family.</text>
</comment>
<dbReference type="GO" id="GO:0008199">
    <property type="term" value="F:ferric iron binding"/>
    <property type="evidence" value="ECO:0007669"/>
    <property type="project" value="InterPro"/>
</dbReference>
<evidence type="ECO:0000259" key="4">
    <source>
        <dbReference type="PROSITE" id="PS00083"/>
    </source>
</evidence>
<evidence type="ECO:0000256" key="1">
    <source>
        <dbReference type="ARBA" id="ARBA00007825"/>
    </source>
</evidence>
<dbReference type="OrthoDB" id="9805815at2"/>
<organism evidence="5 6">
    <name type="scientific">Sphaerobacter thermophilus (strain ATCC 49802 / DSM 20745 / KCCM 41009 / NCIMB 13125 / S 6022)</name>
    <dbReference type="NCBI Taxonomy" id="479434"/>
    <lineage>
        <taxon>Bacteria</taxon>
        <taxon>Pseudomonadati</taxon>
        <taxon>Thermomicrobiota</taxon>
        <taxon>Thermomicrobia</taxon>
        <taxon>Sphaerobacterales</taxon>
        <taxon>Sphaerobacterineae</taxon>
        <taxon>Sphaerobacteraceae</taxon>
        <taxon>Sphaerobacter</taxon>
    </lineage>
</organism>
<dbReference type="KEGG" id="sti:Sthe_0604"/>
<dbReference type="PROSITE" id="PS00083">
    <property type="entry name" value="INTRADIOL_DIOXYGENAS"/>
    <property type="match status" value="1"/>
</dbReference>
<dbReference type="CDD" id="cd03463">
    <property type="entry name" value="3_4-PCD_alpha"/>
    <property type="match status" value="1"/>
</dbReference>
<dbReference type="InterPro" id="IPR012786">
    <property type="entry name" value="Protocat_dOase_a"/>
</dbReference>
<dbReference type="eggNOG" id="COG3485">
    <property type="taxonomic scope" value="Bacteria"/>
</dbReference>
<dbReference type="InterPro" id="IPR000627">
    <property type="entry name" value="Intradiol_dOase_C"/>
</dbReference>
<dbReference type="Proteomes" id="UP000002027">
    <property type="component" value="Chromosome 1"/>
</dbReference>
<dbReference type="SUPFAM" id="SSF49482">
    <property type="entry name" value="Aromatic compound dioxygenase"/>
    <property type="match status" value="1"/>
</dbReference>
<evidence type="ECO:0000256" key="3">
    <source>
        <dbReference type="ARBA" id="ARBA00023002"/>
    </source>
</evidence>
<evidence type="ECO:0000313" key="6">
    <source>
        <dbReference type="Proteomes" id="UP000002027"/>
    </source>
</evidence>
<reference evidence="6" key="1">
    <citation type="submission" date="2009-11" db="EMBL/GenBank/DDBJ databases">
        <title>The complete chromosome 1 of Sphaerobacter thermophilus DSM 20745.</title>
        <authorList>
            <person name="Lucas S."/>
            <person name="Copeland A."/>
            <person name="Lapidus A."/>
            <person name="Glavina del Rio T."/>
            <person name="Dalin E."/>
            <person name="Tice H."/>
            <person name="Bruce D."/>
            <person name="Goodwin L."/>
            <person name="Pitluck S."/>
            <person name="Kyrpides N."/>
            <person name="Mavromatis K."/>
            <person name="Ivanova N."/>
            <person name="Mikhailova N."/>
            <person name="LaButti K.M."/>
            <person name="Clum A."/>
            <person name="Sun H.I."/>
            <person name="Brettin T."/>
            <person name="Detter J.C."/>
            <person name="Han C."/>
            <person name="Larimer F."/>
            <person name="Land M."/>
            <person name="Hauser L."/>
            <person name="Markowitz V."/>
            <person name="Cheng J.F."/>
            <person name="Hugenholtz P."/>
            <person name="Woyke T."/>
            <person name="Wu D."/>
            <person name="Steenblock K."/>
            <person name="Schneider S."/>
            <person name="Pukall R."/>
            <person name="Goeker M."/>
            <person name="Klenk H.P."/>
            <person name="Eisen J.A."/>
        </authorList>
    </citation>
    <scope>NUCLEOTIDE SEQUENCE [LARGE SCALE GENOMIC DNA]</scope>
    <source>
        <strain evidence="6">ATCC 49802 / DSM 20745 / S 6022</strain>
    </source>
</reference>
<dbReference type="HOGENOM" id="CLU_027719_7_1_0"/>
<protein>
    <submittedName>
        <fullName evidence="5">Protocatechuate 3,4-dioxygenase, alpha subunit</fullName>
        <ecNumber evidence="5">1.13.11.3</ecNumber>
    </submittedName>
</protein>
<dbReference type="NCBIfam" id="TIGR02423">
    <property type="entry name" value="protocat_alph"/>
    <property type="match status" value="1"/>
</dbReference>
<evidence type="ECO:0000313" key="5">
    <source>
        <dbReference type="EMBL" id="ACZ38041.1"/>
    </source>
</evidence>
<dbReference type="Gene3D" id="2.60.130.10">
    <property type="entry name" value="Aromatic compound dioxygenase"/>
    <property type="match status" value="1"/>
</dbReference>
<dbReference type="EC" id="1.13.11.3" evidence="5"/>
<dbReference type="GO" id="GO:0018578">
    <property type="term" value="F:protocatechuate 3,4-dioxygenase activity"/>
    <property type="evidence" value="ECO:0007669"/>
    <property type="project" value="UniProtKB-EC"/>
</dbReference>
<keyword evidence="3 5" id="KW-0560">Oxidoreductase</keyword>
<dbReference type="RefSeq" id="WP_012871088.1">
    <property type="nucleotide sequence ID" value="NC_013523.1"/>
</dbReference>
<reference evidence="5 6" key="2">
    <citation type="journal article" date="2010" name="Stand. Genomic Sci.">
        <title>Complete genome sequence of Desulfohalobium retbaense type strain (HR(100)).</title>
        <authorList>
            <person name="Spring S."/>
            <person name="Nolan M."/>
            <person name="Lapidus A."/>
            <person name="Glavina Del Rio T."/>
            <person name="Copeland A."/>
            <person name="Tice H."/>
            <person name="Cheng J.F."/>
            <person name="Lucas S."/>
            <person name="Land M."/>
            <person name="Chen F."/>
            <person name="Bruce D."/>
            <person name="Goodwin L."/>
            <person name="Pitluck S."/>
            <person name="Ivanova N."/>
            <person name="Mavromatis K."/>
            <person name="Mikhailova N."/>
            <person name="Pati A."/>
            <person name="Chen A."/>
            <person name="Palaniappan K."/>
            <person name="Hauser L."/>
            <person name="Chang Y.J."/>
            <person name="Jeffries C.D."/>
            <person name="Munk C."/>
            <person name="Kiss H."/>
            <person name="Chain P."/>
            <person name="Han C."/>
            <person name="Brettin T."/>
            <person name="Detter J.C."/>
            <person name="Schuler E."/>
            <person name="Goker M."/>
            <person name="Rohde M."/>
            <person name="Bristow J."/>
            <person name="Eisen J.A."/>
            <person name="Markowitz V."/>
            <person name="Hugenholtz P."/>
            <person name="Kyrpides N.C."/>
            <person name="Klenk H.P."/>
        </authorList>
    </citation>
    <scope>NUCLEOTIDE SEQUENCE [LARGE SCALE GENOMIC DNA]</scope>
    <source>
        <strain evidence="6">ATCC 49802 / DSM 20745 / S 6022</strain>
    </source>
</reference>
<dbReference type="EMBL" id="CP001823">
    <property type="protein sequence ID" value="ACZ38041.1"/>
    <property type="molecule type" value="Genomic_DNA"/>
</dbReference>
<dbReference type="InterPro" id="IPR015889">
    <property type="entry name" value="Intradiol_dOase_core"/>
</dbReference>
<gene>
    <name evidence="5" type="ordered locus">Sthe_0604</name>
</gene>
<evidence type="ECO:0000256" key="2">
    <source>
        <dbReference type="ARBA" id="ARBA00022964"/>
    </source>
</evidence>
<dbReference type="AlphaFoldDB" id="D1C1C4"/>
<dbReference type="InterPro" id="IPR050770">
    <property type="entry name" value="Intradiol_RC_Dioxygenase"/>
</dbReference>